<dbReference type="HOGENOM" id="CLU_041900_5_1_9"/>
<proteinExistence type="predicted"/>
<comment type="caution">
    <text evidence="2">The sequence shown here is derived from an EMBL/GenBank/DDBJ whole genome shotgun (WGS) entry which is preliminary data.</text>
</comment>
<dbReference type="Proteomes" id="UP000004846">
    <property type="component" value="Unassembled WGS sequence"/>
</dbReference>
<dbReference type="AlphaFoldDB" id="A0A125W7A4"/>
<dbReference type="EMBL" id="AEBR01000031">
    <property type="protein sequence ID" value="EFM83173.1"/>
    <property type="molecule type" value="Genomic_DNA"/>
</dbReference>
<evidence type="ECO:0000313" key="2">
    <source>
        <dbReference type="EMBL" id="EFM83173.1"/>
    </source>
</evidence>
<gene>
    <name evidence="2" type="ORF">HMPREF9498_01178</name>
</gene>
<evidence type="ECO:0000313" key="3">
    <source>
        <dbReference type="Proteomes" id="UP000004846"/>
    </source>
</evidence>
<dbReference type="Pfam" id="PF01610">
    <property type="entry name" value="DDE_Tnp_ISL3"/>
    <property type="match status" value="1"/>
</dbReference>
<name>A0A125W7A4_ENTFL</name>
<reference evidence="2 3" key="1">
    <citation type="submission" date="2010-07" db="EMBL/GenBank/DDBJ databases">
        <authorList>
            <person name="Sid Ahmed O."/>
        </authorList>
    </citation>
    <scope>NUCLEOTIDE SEQUENCE [LARGE SCALE GENOMIC DNA]</scope>
    <source>
        <strain evidence="2 3">TX4248</strain>
    </source>
</reference>
<organism evidence="2 3">
    <name type="scientific">Enterococcus faecalis TX4248</name>
    <dbReference type="NCBI Taxonomy" id="749495"/>
    <lineage>
        <taxon>Bacteria</taxon>
        <taxon>Bacillati</taxon>
        <taxon>Bacillota</taxon>
        <taxon>Bacilli</taxon>
        <taxon>Lactobacillales</taxon>
        <taxon>Enterococcaceae</taxon>
        <taxon>Enterococcus</taxon>
    </lineage>
</organism>
<dbReference type="InterPro" id="IPR002560">
    <property type="entry name" value="Transposase_DDE"/>
</dbReference>
<protein>
    <recommendedName>
        <fullName evidence="1">Transposase IS204/IS1001/IS1096/IS1165 DDE domain-containing protein</fullName>
    </recommendedName>
</protein>
<feature type="domain" description="Transposase IS204/IS1001/IS1096/IS1165 DDE" evidence="1">
    <location>
        <begin position="48"/>
        <end position="93"/>
    </location>
</feature>
<sequence length="104" mass="12587">MDSLNRRRRPSFKTYLTETELVDRLLSCSVELTQRYTLYQDFLYAVHKRNQTYFDALNYPYSNGQLECLNNHIKVLKRNAYGFRNFYNFKLRIFVQQGQAIQTK</sequence>
<dbReference type="PANTHER" id="PTHR33498">
    <property type="entry name" value="TRANSPOSASE FOR INSERTION SEQUENCE ELEMENT IS1557"/>
    <property type="match status" value="1"/>
</dbReference>
<evidence type="ECO:0000259" key="1">
    <source>
        <dbReference type="Pfam" id="PF01610"/>
    </source>
</evidence>
<dbReference type="InterPro" id="IPR047951">
    <property type="entry name" value="Transpos_ISL3"/>
</dbReference>
<accession>A0A125W7A4</accession>
<dbReference type="PANTHER" id="PTHR33498:SF1">
    <property type="entry name" value="TRANSPOSASE FOR INSERTION SEQUENCE ELEMENT IS1557"/>
    <property type="match status" value="1"/>
</dbReference>